<dbReference type="InterPro" id="IPR004045">
    <property type="entry name" value="Glutathione_S-Trfase_N"/>
</dbReference>
<name>A0A6P6Y6S9_DERPT</name>
<dbReference type="Pfam" id="PF02798">
    <property type="entry name" value="GST_N"/>
    <property type="match status" value="1"/>
</dbReference>
<dbReference type="Gene3D" id="1.20.1050.10">
    <property type="match status" value="1"/>
</dbReference>
<evidence type="ECO:0000256" key="5">
    <source>
        <dbReference type="ARBA" id="ARBA00071200"/>
    </source>
</evidence>
<dbReference type="InterPro" id="IPR010987">
    <property type="entry name" value="Glutathione-S-Trfase_C-like"/>
</dbReference>
<dbReference type="InterPro" id="IPR004046">
    <property type="entry name" value="GST_C"/>
</dbReference>
<evidence type="ECO:0000256" key="6">
    <source>
        <dbReference type="ARBA" id="ARBA00081375"/>
    </source>
</evidence>
<evidence type="ECO:0000256" key="3">
    <source>
        <dbReference type="ARBA" id="ARBA00022679"/>
    </source>
</evidence>
<dbReference type="OMA" id="MAPTFAY"/>
<evidence type="ECO:0000259" key="7">
    <source>
        <dbReference type="PROSITE" id="PS50404"/>
    </source>
</evidence>
<protein>
    <recommendedName>
        <fullName evidence="5">Glutathione S-transferase</fullName>
        <ecNumber evidence="2">2.5.1.18</ecNumber>
    </recommendedName>
    <alternativeName>
        <fullName evidence="6">GST class-mu</fullName>
    </alternativeName>
</protein>
<dbReference type="PROSITE" id="PS50405">
    <property type="entry name" value="GST_CTER"/>
    <property type="match status" value="1"/>
</dbReference>
<dbReference type="InParanoid" id="A0A6P6Y6S9"/>
<dbReference type="InterPro" id="IPR040079">
    <property type="entry name" value="Glutathione_S-Trfase"/>
</dbReference>
<dbReference type="PANTHER" id="PTHR11571">
    <property type="entry name" value="GLUTATHIONE S-TRANSFERASE"/>
    <property type="match status" value="1"/>
</dbReference>
<gene>
    <name evidence="10" type="primary">LOC113795129</name>
</gene>
<dbReference type="GO" id="GO:0006749">
    <property type="term" value="P:glutathione metabolic process"/>
    <property type="evidence" value="ECO:0007669"/>
    <property type="project" value="TreeGrafter"/>
</dbReference>
<evidence type="ECO:0000313" key="10">
    <source>
        <dbReference type="RefSeq" id="XP_027201118.1"/>
    </source>
</evidence>
<dbReference type="OrthoDB" id="4951845at2759"/>
<keyword evidence="3" id="KW-0808">Transferase</keyword>
<dbReference type="KEGG" id="dpte:113795129"/>
<reference evidence="10" key="1">
    <citation type="submission" date="2025-08" db="UniProtKB">
        <authorList>
            <consortium name="RefSeq"/>
        </authorList>
    </citation>
    <scope>IDENTIFICATION</scope>
    <source>
        <strain evidence="10">Airmid</strain>
    </source>
</reference>
<sequence length="220" mass="25540">MSEKPILGYWDARGLAQSIRLLLTYAGVDFIDKRYNVGPPPNYDRSEWLNDKFNLDLDFPNCPYYIDGNVKLSQSIAILRYIARKHKLIGQNDREEIRVSLAEQQIIDMNMAIGRIAYNPNCEKLKPEFLKTLPEQVELLSKFLGDQPFIAGSNISYVDFLLYEYLTKLKVLVPNVFGRFENLKKFHERIEALPRVSDYIKKQQPKSFHGPTSLWNGTYA</sequence>
<dbReference type="InterPro" id="IPR003081">
    <property type="entry name" value="GST_mu"/>
</dbReference>
<dbReference type="Pfam" id="PF14497">
    <property type="entry name" value="GST_C_3"/>
    <property type="match status" value="1"/>
</dbReference>
<dbReference type="SUPFAM" id="SSF52833">
    <property type="entry name" value="Thioredoxin-like"/>
    <property type="match status" value="1"/>
</dbReference>
<dbReference type="Gene3D" id="3.40.30.10">
    <property type="entry name" value="Glutaredoxin"/>
    <property type="match status" value="1"/>
</dbReference>
<proteinExistence type="inferred from homology"/>
<dbReference type="SFLD" id="SFLDG00363">
    <property type="entry name" value="AMPS_(cytGST):_Alpha-__Mu-__Pi"/>
    <property type="match status" value="1"/>
</dbReference>
<evidence type="ECO:0000313" key="9">
    <source>
        <dbReference type="Proteomes" id="UP000515146"/>
    </source>
</evidence>
<comment type="similarity">
    <text evidence="1">Belongs to the GST superfamily. Mu family.</text>
</comment>
<dbReference type="Proteomes" id="UP000515146">
    <property type="component" value="Unplaced"/>
</dbReference>
<comment type="catalytic activity">
    <reaction evidence="4">
        <text>RX + glutathione = an S-substituted glutathione + a halide anion + H(+)</text>
        <dbReference type="Rhea" id="RHEA:16437"/>
        <dbReference type="ChEBI" id="CHEBI:15378"/>
        <dbReference type="ChEBI" id="CHEBI:16042"/>
        <dbReference type="ChEBI" id="CHEBI:17792"/>
        <dbReference type="ChEBI" id="CHEBI:57925"/>
        <dbReference type="ChEBI" id="CHEBI:90779"/>
        <dbReference type="EC" id="2.5.1.18"/>
    </reaction>
</comment>
<feature type="domain" description="GST N-terminal" evidence="7">
    <location>
        <begin position="3"/>
        <end position="90"/>
    </location>
</feature>
<dbReference type="InterPro" id="IPR036282">
    <property type="entry name" value="Glutathione-S-Trfase_C_sf"/>
</dbReference>
<organism evidence="9 10">
    <name type="scientific">Dermatophagoides pteronyssinus</name>
    <name type="common">European house dust mite</name>
    <dbReference type="NCBI Taxonomy" id="6956"/>
    <lineage>
        <taxon>Eukaryota</taxon>
        <taxon>Metazoa</taxon>
        <taxon>Ecdysozoa</taxon>
        <taxon>Arthropoda</taxon>
        <taxon>Chelicerata</taxon>
        <taxon>Arachnida</taxon>
        <taxon>Acari</taxon>
        <taxon>Acariformes</taxon>
        <taxon>Sarcoptiformes</taxon>
        <taxon>Astigmata</taxon>
        <taxon>Psoroptidia</taxon>
        <taxon>Analgoidea</taxon>
        <taxon>Pyroglyphidae</taxon>
        <taxon>Dermatophagoidinae</taxon>
        <taxon>Dermatophagoides</taxon>
    </lineage>
</organism>
<evidence type="ECO:0000256" key="2">
    <source>
        <dbReference type="ARBA" id="ARBA00012452"/>
    </source>
</evidence>
<dbReference type="GO" id="GO:0042802">
    <property type="term" value="F:identical protein binding"/>
    <property type="evidence" value="ECO:0007669"/>
    <property type="project" value="UniProtKB-ARBA"/>
</dbReference>
<dbReference type="AlphaFoldDB" id="A0A6P6Y6S9"/>
<feature type="domain" description="GST C-terminal" evidence="8">
    <location>
        <begin position="92"/>
        <end position="208"/>
    </location>
</feature>
<dbReference type="EC" id="2.5.1.18" evidence="2"/>
<dbReference type="FunFam" id="1.20.1050.10:FF:000003">
    <property type="entry name" value="Glutathione S-transferase 2"/>
    <property type="match status" value="1"/>
</dbReference>
<dbReference type="SFLD" id="SFLDG01205">
    <property type="entry name" value="AMPS.1"/>
    <property type="match status" value="1"/>
</dbReference>
<dbReference type="SUPFAM" id="SSF47616">
    <property type="entry name" value="GST C-terminal domain-like"/>
    <property type="match status" value="1"/>
</dbReference>
<dbReference type="InterPro" id="IPR036249">
    <property type="entry name" value="Thioredoxin-like_sf"/>
</dbReference>
<dbReference type="RefSeq" id="XP_027201118.1">
    <property type="nucleotide sequence ID" value="XM_027345317.1"/>
</dbReference>
<dbReference type="CDD" id="cd03075">
    <property type="entry name" value="GST_N_Mu"/>
    <property type="match status" value="1"/>
</dbReference>
<dbReference type="PROSITE" id="PS50404">
    <property type="entry name" value="GST_NTER"/>
    <property type="match status" value="1"/>
</dbReference>
<evidence type="ECO:0000256" key="1">
    <source>
        <dbReference type="ARBA" id="ARBA00005861"/>
    </source>
</evidence>
<dbReference type="GO" id="GO:0004364">
    <property type="term" value="F:glutathione transferase activity"/>
    <property type="evidence" value="ECO:0007669"/>
    <property type="project" value="UniProtKB-EC"/>
</dbReference>
<dbReference type="FunCoup" id="A0A6P6Y6S9">
    <property type="interactions" value="242"/>
</dbReference>
<accession>A0A6P6Y6S9</accession>
<dbReference type="PANTHER" id="PTHR11571:SF253">
    <property type="entry name" value="S-TRANSFERASE, PUTATIVE-RELATED"/>
    <property type="match status" value="1"/>
</dbReference>
<keyword evidence="9" id="KW-1185">Reference proteome</keyword>
<dbReference type="FunFam" id="3.40.30.10:FF:000019">
    <property type="entry name" value="Glutathione S-transferase Mu"/>
    <property type="match status" value="1"/>
</dbReference>
<dbReference type="InterPro" id="IPR050213">
    <property type="entry name" value="GST_superfamily"/>
</dbReference>
<evidence type="ECO:0000259" key="8">
    <source>
        <dbReference type="PROSITE" id="PS50405"/>
    </source>
</evidence>
<dbReference type="PRINTS" id="PR01267">
    <property type="entry name" value="GSTRNSFRASEM"/>
</dbReference>
<evidence type="ECO:0000256" key="4">
    <source>
        <dbReference type="ARBA" id="ARBA00047960"/>
    </source>
</evidence>
<dbReference type="SFLD" id="SFLDS00019">
    <property type="entry name" value="Glutathione_Transferase_(cytos"/>
    <property type="match status" value="1"/>
</dbReference>